<proteinExistence type="predicted"/>
<organism evidence="1">
    <name type="scientific">marine sediment metagenome</name>
    <dbReference type="NCBI Taxonomy" id="412755"/>
    <lineage>
        <taxon>unclassified sequences</taxon>
        <taxon>metagenomes</taxon>
        <taxon>ecological metagenomes</taxon>
    </lineage>
</organism>
<feature type="non-terminal residue" evidence="1">
    <location>
        <position position="1"/>
    </location>
</feature>
<protein>
    <submittedName>
        <fullName evidence="1">Uncharacterized protein</fullName>
    </submittedName>
</protein>
<comment type="caution">
    <text evidence="1">The sequence shown here is derived from an EMBL/GenBank/DDBJ whole genome shotgun (WGS) entry which is preliminary data.</text>
</comment>
<reference evidence="1" key="1">
    <citation type="journal article" date="2014" name="Front. Microbiol.">
        <title>High frequency of phylogenetically diverse reductive dehalogenase-homologous genes in deep subseafloor sedimentary metagenomes.</title>
        <authorList>
            <person name="Kawai M."/>
            <person name="Futagami T."/>
            <person name="Toyoda A."/>
            <person name="Takaki Y."/>
            <person name="Nishi S."/>
            <person name="Hori S."/>
            <person name="Arai W."/>
            <person name="Tsubouchi T."/>
            <person name="Morono Y."/>
            <person name="Uchiyama I."/>
            <person name="Ito T."/>
            <person name="Fujiyama A."/>
            <person name="Inagaki F."/>
            <person name="Takami H."/>
        </authorList>
    </citation>
    <scope>NUCLEOTIDE SEQUENCE</scope>
    <source>
        <strain evidence="1">Expedition CK06-06</strain>
    </source>
</reference>
<evidence type="ECO:0000313" key="1">
    <source>
        <dbReference type="EMBL" id="GAG06850.1"/>
    </source>
</evidence>
<sequence length="29" mass="3522">TRKHQENDQVQFTYDTEMFYGKPVFPDEA</sequence>
<dbReference type="AlphaFoldDB" id="X0UME3"/>
<gene>
    <name evidence="1" type="ORF">S01H1_46301</name>
</gene>
<name>X0UME3_9ZZZZ</name>
<dbReference type="EMBL" id="BARS01029644">
    <property type="protein sequence ID" value="GAG06850.1"/>
    <property type="molecule type" value="Genomic_DNA"/>
</dbReference>
<accession>X0UME3</accession>